<sequence>MEDENTNHDNVEDEFSLNPDDIVEVIELEDEDEDVSHAVNEMDLQNEEEADEFEDELEARGGSQVKDDASVVFSNHTDAVFSVGIDPHEGKMVVTGGQDDKAYIWSATDGECIMECGGHKDSVTSVGFSFNGVYAATADLSGLVKVWKVETKAEVWSFECSDIEWLQWHPLAPVLLSGTVDGDVWMWKIPDGDCKTFQGHGCTAGVGRILPDGKRVCVGYDDGAIKVWNMKTADMMKTISGRDGHSSTVVCMDCHHDNSMVMTGSTDVTSKVVNTSTGKVLSTFKCESMKEGENSVEACGFCKQQTWAATGTLQGTLCIWDLPTQIVRSNCQHEAGVVRLKWDPTAPLVYTACLDGVVRLWDGRNGQCVNQWSGHTDSILDLDLSRDGETMVTVSDDKTARVFSLHTPDR</sequence>
<feature type="repeat" description="WD" evidence="7">
    <location>
        <begin position="372"/>
        <end position="410"/>
    </location>
</feature>
<comment type="caution">
    <text evidence="8">The sequence shown here is derived from an EMBL/GenBank/DDBJ whole genome shotgun (WGS) entry which is preliminary data.</text>
</comment>
<feature type="repeat" description="WD" evidence="7">
    <location>
        <begin position="73"/>
        <end position="115"/>
    </location>
</feature>
<comment type="subcellular location">
    <subcellularLocation>
        <location evidence="1">Cytoplasm</location>
    </subcellularLocation>
</comment>
<keyword evidence="9" id="KW-1185">Reference proteome</keyword>
<proteinExistence type="predicted"/>
<gene>
    <name evidence="8" type="ORF">KP79_PYT03321</name>
</gene>
<dbReference type="CDD" id="cd00200">
    <property type="entry name" value="WD40"/>
    <property type="match status" value="1"/>
</dbReference>
<dbReference type="PROSITE" id="PS50294">
    <property type="entry name" value="WD_REPEATS_REGION"/>
    <property type="match status" value="4"/>
</dbReference>
<reference evidence="8 9" key="1">
    <citation type="journal article" date="2017" name="Nat. Ecol. Evol.">
        <title>Scallop genome provides insights into evolution of bilaterian karyotype and development.</title>
        <authorList>
            <person name="Wang S."/>
            <person name="Zhang J."/>
            <person name="Jiao W."/>
            <person name="Li J."/>
            <person name="Xun X."/>
            <person name="Sun Y."/>
            <person name="Guo X."/>
            <person name="Huan P."/>
            <person name="Dong B."/>
            <person name="Zhang L."/>
            <person name="Hu X."/>
            <person name="Sun X."/>
            <person name="Wang J."/>
            <person name="Zhao C."/>
            <person name="Wang Y."/>
            <person name="Wang D."/>
            <person name="Huang X."/>
            <person name="Wang R."/>
            <person name="Lv J."/>
            <person name="Li Y."/>
            <person name="Zhang Z."/>
            <person name="Liu B."/>
            <person name="Lu W."/>
            <person name="Hui Y."/>
            <person name="Liang J."/>
            <person name="Zhou Z."/>
            <person name="Hou R."/>
            <person name="Li X."/>
            <person name="Liu Y."/>
            <person name="Li H."/>
            <person name="Ning X."/>
            <person name="Lin Y."/>
            <person name="Zhao L."/>
            <person name="Xing Q."/>
            <person name="Dou J."/>
            <person name="Li Y."/>
            <person name="Mao J."/>
            <person name="Guo H."/>
            <person name="Dou H."/>
            <person name="Li T."/>
            <person name="Mu C."/>
            <person name="Jiang W."/>
            <person name="Fu Q."/>
            <person name="Fu X."/>
            <person name="Miao Y."/>
            <person name="Liu J."/>
            <person name="Yu Q."/>
            <person name="Li R."/>
            <person name="Liao H."/>
            <person name="Li X."/>
            <person name="Kong Y."/>
            <person name="Jiang Z."/>
            <person name="Chourrout D."/>
            <person name="Li R."/>
            <person name="Bao Z."/>
        </authorList>
    </citation>
    <scope>NUCLEOTIDE SEQUENCE [LARGE SCALE GENOMIC DNA]</scope>
    <source>
        <strain evidence="8 9">PY_sf001</strain>
    </source>
</reference>
<evidence type="ECO:0000313" key="8">
    <source>
        <dbReference type="EMBL" id="OWF35479.1"/>
    </source>
</evidence>
<accession>A0A210PG61</accession>
<evidence type="ECO:0000256" key="7">
    <source>
        <dbReference type="PROSITE-ProRule" id="PRU00221"/>
    </source>
</evidence>
<dbReference type="InterPro" id="IPR001680">
    <property type="entry name" value="WD40_rpt"/>
</dbReference>
<dbReference type="AlphaFoldDB" id="A0A210PG61"/>
<feature type="repeat" description="WD" evidence="7">
    <location>
        <begin position="116"/>
        <end position="157"/>
    </location>
</feature>
<keyword evidence="2" id="KW-0963">Cytoplasm</keyword>
<comment type="function">
    <text evidence="5">Plays a role in angiogenesis and cell migration. In smooth muscle cell migration, may act through the RhoA pathway.</text>
</comment>
<feature type="repeat" description="WD" evidence="7">
    <location>
        <begin position="197"/>
        <end position="238"/>
    </location>
</feature>
<dbReference type="GO" id="GO:0005737">
    <property type="term" value="C:cytoplasm"/>
    <property type="evidence" value="ECO:0007669"/>
    <property type="project" value="UniProtKB-SubCell"/>
</dbReference>
<keyword evidence="4" id="KW-0677">Repeat</keyword>
<dbReference type="STRING" id="6573.A0A210PG61"/>
<evidence type="ECO:0000256" key="5">
    <source>
        <dbReference type="ARBA" id="ARBA00059273"/>
    </source>
</evidence>
<evidence type="ECO:0000256" key="3">
    <source>
        <dbReference type="ARBA" id="ARBA00022574"/>
    </source>
</evidence>
<evidence type="ECO:0000256" key="4">
    <source>
        <dbReference type="ARBA" id="ARBA00022737"/>
    </source>
</evidence>
<feature type="repeat" description="WD" evidence="7">
    <location>
        <begin position="330"/>
        <end position="371"/>
    </location>
</feature>
<dbReference type="Proteomes" id="UP000242188">
    <property type="component" value="Unassembled WGS sequence"/>
</dbReference>
<evidence type="ECO:0000256" key="1">
    <source>
        <dbReference type="ARBA" id="ARBA00004496"/>
    </source>
</evidence>
<keyword evidence="3 7" id="KW-0853">WD repeat</keyword>
<protein>
    <recommendedName>
        <fullName evidence="6">Angio-associated migratory cell protein</fullName>
    </recommendedName>
</protein>
<dbReference type="EMBL" id="NEDP02076725">
    <property type="protein sequence ID" value="OWF35479.1"/>
    <property type="molecule type" value="Genomic_DNA"/>
</dbReference>
<dbReference type="Pfam" id="PF00400">
    <property type="entry name" value="WD40"/>
    <property type="match status" value="7"/>
</dbReference>
<evidence type="ECO:0000256" key="6">
    <source>
        <dbReference type="ARBA" id="ARBA00072425"/>
    </source>
</evidence>
<evidence type="ECO:0000256" key="2">
    <source>
        <dbReference type="ARBA" id="ARBA00022490"/>
    </source>
</evidence>
<dbReference type="InterPro" id="IPR015943">
    <property type="entry name" value="WD40/YVTN_repeat-like_dom_sf"/>
</dbReference>
<dbReference type="SMART" id="SM00320">
    <property type="entry name" value="WD40"/>
    <property type="match status" value="8"/>
</dbReference>
<dbReference type="InterPro" id="IPR036322">
    <property type="entry name" value="WD40_repeat_dom_sf"/>
</dbReference>
<dbReference type="Gene3D" id="2.130.10.10">
    <property type="entry name" value="YVTN repeat-like/Quinoprotein amine dehydrogenase"/>
    <property type="match status" value="1"/>
</dbReference>
<name>A0A210PG61_MIZYE</name>
<dbReference type="FunFam" id="2.130.10.10:FF:000074">
    <property type="entry name" value="Angio-associated migratory cell protein-like protein"/>
    <property type="match status" value="1"/>
</dbReference>
<dbReference type="PROSITE" id="PS50082">
    <property type="entry name" value="WD_REPEATS_2"/>
    <property type="match status" value="5"/>
</dbReference>
<evidence type="ECO:0000313" key="9">
    <source>
        <dbReference type="Proteomes" id="UP000242188"/>
    </source>
</evidence>
<dbReference type="OrthoDB" id="10261640at2759"/>
<organism evidence="8 9">
    <name type="scientific">Mizuhopecten yessoensis</name>
    <name type="common">Japanese scallop</name>
    <name type="synonym">Patinopecten yessoensis</name>
    <dbReference type="NCBI Taxonomy" id="6573"/>
    <lineage>
        <taxon>Eukaryota</taxon>
        <taxon>Metazoa</taxon>
        <taxon>Spiralia</taxon>
        <taxon>Lophotrochozoa</taxon>
        <taxon>Mollusca</taxon>
        <taxon>Bivalvia</taxon>
        <taxon>Autobranchia</taxon>
        <taxon>Pteriomorphia</taxon>
        <taxon>Pectinida</taxon>
        <taxon>Pectinoidea</taxon>
        <taxon>Pectinidae</taxon>
        <taxon>Mizuhopecten</taxon>
    </lineage>
</organism>
<dbReference type="SUPFAM" id="SSF50978">
    <property type="entry name" value="WD40 repeat-like"/>
    <property type="match status" value="1"/>
</dbReference>
<dbReference type="InterPro" id="IPR051179">
    <property type="entry name" value="WD_repeat_multifunction"/>
</dbReference>
<dbReference type="PANTHER" id="PTHR19857:SF8">
    <property type="entry name" value="ANGIO-ASSOCIATED MIGRATORY CELL PROTEIN"/>
    <property type="match status" value="1"/>
</dbReference>
<dbReference type="PANTHER" id="PTHR19857">
    <property type="entry name" value="MITOCHONDRIAL DIVISION PROTEIN 1-RELATED"/>
    <property type="match status" value="1"/>
</dbReference>